<dbReference type="RefSeq" id="XP_012895638.1">
    <property type="nucleotide sequence ID" value="XM_013040184.1"/>
</dbReference>
<dbReference type="InParanoid" id="D8M0K1"/>
<dbReference type="OrthoDB" id="423343at2759"/>
<protein>
    <recommendedName>
        <fullName evidence="3">MORN repeat-containing protein</fullName>
    </recommendedName>
</protein>
<dbReference type="PANTHER" id="PTHR23084">
    <property type="entry name" value="PHOSPHATIDYLINOSITOL-4-PHOSPHATE 5-KINASE RELATED"/>
    <property type="match status" value="1"/>
</dbReference>
<dbReference type="EMBL" id="FN668643">
    <property type="protein sequence ID" value="CBK21590.2"/>
    <property type="molecule type" value="Genomic_DNA"/>
</dbReference>
<dbReference type="PANTHER" id="PTHR23084:SF263">
    <property type="entry name" value="MORN REPEAT-CONTAINING PROTEIN 1"/>
    <property type="match status" value="1"/>
</dbReference>
<gene>
    <name evidence="1" type="ORF">GSBLH_T00001734001</name>
</gene>
<reference evidence="1" key="1">
    <citation type="submission" date="2010-02" db="EMBL/GenBank/DDBJ databases">
        <title>Sequencing and annotation of the Blastocystis hominis genome.</title>
        <authorList>
            <person name="Wincker P."/>
        </authorList>
    </citation>
    <scope>NUCLEOTIDE SEQUENCE</scope>
    <source>
        <strain evidence="1">Singapore isolate B</strain>
    </source>
</reference>
<sequence length="397" mass="44631">MSSNSLSKLSKGLNSRVSNILNMEGNTISRKRSLRSRLENGICSIDGNGLYVPYSIQDSSEGRRKERIVLNDVFFVFNGELLSLGKVILPNTDKSLGFSFPVVDPNSGNMCSSCKEFFDKYSRRSTVSYLHKAGLQLESDGHVSLSSATSEKHARSYILQYCLLIIRDLRSLEKLCFDFYVGPFSGERSKCGEGLFRTKSGYSYHGSFEFNHFNGNGSLSSTSCIHRGYFQTSVITGLGEVIDPQNHYIGEMEQGYANGLGWKEDNKHYFIGCFQKGRVNGTLLHLPERTRFSFGQFKNGYAYHVERQNSIEGFFVNNVPQGVCVQTNEHGSLYIGNTQNWKPHGEGVSIHPLTRTIYIGSWKNGEWEGNGRRISYEESARRMVCRICQQSGLNSST</sequence>
<evidence type="ECO:0000313" key="2">
    <source>
        <dbReference type="Proteomes" id="UP000008312"/>
    </source>
</evidence>
<accession>D8M0K1</accession>
<proteinExistence type="predicted"/>
<dbReference type="AlphaFoldDB" id="D8M0K1"/>
<name>D8M0K1_BLAHO</name>
<dbReference type="SUPFAM" id="SSF82185">
    <property type="entry name" value="Histone H3 K4-specific methyltransferase SET7/9 N-terminal domain"/>
    <property type="match status" value="2"/>
</dbReference>
<dbReference type="Gene3D" id="2.20.110.10">
    <property type="entry name" value="Histone H3 K4-specific methyltransferase SET7/9 N-terminal domain"/>
    <property type="match status" value="1"/>
</dbReference>
<dbReference type="Proteomes" id="UP000008312">
    <property type="component" value="Unassembled WGS sequence"/>
</dbReference>
<evidence type="ECO:0008006" key="3">
    <source>
        <dbReference type="Google" id="ProtNLM"/>
    </source>
</evidence>
<evidence type="ECO:0000313" key="1">
    <source>
        <dbReference type="EMBL" id="CBK21590.2"/>
    </source>
</evidence>
<dbReference type="GeneID" id="24918965"/>
<keyword evidence="2" id="KW-1185">Reference proteome</keyword>
<organism evidence="1">
    <name type="scientific">Blastocystis hominis</name>
    <dbReference type="NCBI Taxonomy" id="12968"/>
    <lineage>
        <taxon>Eukaryota</taxon>
        <taxon>Sar</taxon>
        <taxon>Stramenopiles</taxon>
        <taxon>Bigyra</taxon>
        <taxon>Opalozoa</taxon>
        <taxon>Opalinata</taxon>
        <taxon>Blastocystidae</taxon>
        <taxon>Blastocystis</taxon>
    </lineage>
</organism>